<dbReference type="Proteomes" id="UP000095009">
    <property type="component" value="Unassembled WGS sequence"/>
</dbReference>
<dbReference type="EMBL" id="KV454414">
    <property type="protein sequence ID" value="ODQ63590.1"/>
    <property type="molecule type" value="Genomic_DNA"/>
</dbReference>
<dbReference type="PANTHER" id="PTHR12763">
    <property type="match status" value="1"/>
</dbReference>
<evidence type="ECO:0000256" key="5">
    <source>
        <dbReference type="ARBA" id="ARBA00023136"/>
    </source>
</evidence>
<keyword evidence="6" id="KW-0143">Chaperone</keyword>
<dbReference type="InterPro" id="IPR036869">
    <property type="entry name" value="J_dom_sf"/>
</dbReference>
<dbReference type="AlphaFoldDB" id="A0A1E3PE65"/>
<keyword evidence="8" id="KW-1185">Reference proteome</keyword>
<evidence type="ECO:0000313" key="7">
    <source>
        <dbReference type="EMBL" id="ODQ63590.1"/>
    </source>
</evidence>
<keyword evidence="3" id="KW-0653">Protein transport</keyword>
<keyword evidence="3" id="KW-0813">Transport</keyword>
<evidence type="ECO:0000256" key="4">
    <source>
        <dbReference type="ARBA" id="ARBA00023128"/>
    </source>
</evidence>
<dbReference type="STRING" id="857566.A0A1E3PE65"/>
<evidence type="ECO:0008006" key="9">
    <source>
        <dbReference type="Google" id="ProtNLM"/>
    </source>
</evidence>
<evidence type="ECO:0000256" key="6">
    <source>
        <dbReference type="ARBA" id="ARBA00023186"/>
    </source>
</evidence>
<organism evidence="7 8">
    <name type="scientific">Nadsonia fulvescens var. elongata DSM 6958</name>
    <dbReference type="NCBI Taxonomy" id="857566"/>
    <lineage>
        <taxon>Eukaryota</taxon>
        <taxon>Fungi</taxon>
        <taxon>Dikarya</taxon>
        <taxon>Ascomycota</taxon>
        <taxon>Saccharomycotina</taxon>
        <taxon>Dipodascomycetes</taxon>
        <taxon>Dipodascales</taxon>
        <taxon>Dipodascales incertae sedis</taxon>
        <taxon>Nadsonia</taxon>
    </lineage>
</organism>
<evidence type="ECO:0000256" key="2">
    <source>
        <dbReference type="ARBA" id="ARBA00022792"/>
    </source>
</evidence>
<reference evidence="7 8" key="1">
    <citation type="journal article" date="2016" name="Proc. Natl. Acad. Sci. U.S.A.">
        <title>Comparative genomics of biotechnologically important yeasts.</title>
        <authorList>
            <person name="Riley R."/>
            <person name="Haridas S."/>
            <person name="Wolfe K.H."/>
            <person name="Lopes M.R."/>
            <person name="Hittinger C.T."/>
            <person name="Goeker M."/>
            <person name="Salamov A.A."/>
            <person name="Wisecaver J.H."/>
            <person name="Long T.M."/>
            <person name="Calvey C.H."/>
            <person name="Aerts A.L."/>
            <person name="Barry K.W."/>
            <person name="Choi C."/>
            <person name="Clum A."/>
            <person name="Coughlan A.Y."/>
            <person name="Deshpande S."/>
            <person name="Douglass A.P."/>
            <person name="Hanson S.J."/>
            <person name="Klenk H.-P."/>
            <person name="LaButti K.M."/>
            <person name="Lapidus A."/>
            <person name="Lindquist E.A."/>
            <person name="Lipzen A.M."/>
            <person name="Meier-Kolthoff J.P."/>
            <person name="Ohm R.A."/>
            <person name="Otillar R.P."/>
            <person name="Pangilinan J.L."/>
            <person name="Peng Y."/>
            <person name="Rokas A."/>
            <person name="Rosa C.A."/>
            <person name="Scheuner C."/>
            <person name="Sibirny A.A."/>
            <person name="Slot J.C."/>
            <person name="Stielow J.B."/>
            <person name="Sun H."/>
            <person name="Kurtzman C.P."/>
            <person name="Blackwell M."/>
            <person name="Grigoriev I.V."/>
            <person name="Jeffries T.W."/>
        </authorList>
    </citation>
    <scope>NUCLEOTIDE SEQUENCE [LARGE SCALE GENOMIC DNA]</scope>
    <source>
        <strain evidence="7 8">DSM 6958</strain>
    </source>
</reference>
<keyword evidence="2" id="KW-0999">Mitochondrion inner membrane</keyword>
<proteinExistence type="predicted"/>
<evidence type="ECO:0000256" key="3">
    <source>
        <dbReference type="ARBA" id="ARBA00023010"/>
    </source>
</evidence>
<dbReference type="OrthoDB" id="240298at2759"/>
<dbReference type="SUPFAM" id="SSF46565">
    <property type="entry name" value="Chaperone J-domain"/>
    <property type="match status" value="1"/>
</dbReference>
<comment type="subcellular location">
    <subcellularLocation>
        <location evidence="1">Mitochondrion inner membrane</location>
    </subcellularLocation>
</comment>
<dbReference type="GO" id="GO:0030150">
    <property type="term" value="P:protein import into mitochondrial matrix"/>
    <property type="evidence" value="ECO:0007669"/>
    <property type="project" value="EnsemblFungi"/>
</dbReference>
<dbReference type="Gene3D" id="1.10.287.110">
    <property type="entry name" value="DnaJ domain"/>
    <property type="match status" value="1"/>
</dbReference>
<keyword evidence="4" id="KW-0496">Mitochondrion</keyword>
<dbReference type="PANTHER" id="PTHR12763:SF29">
    <property type="entry name" value="MITOCHONDRIAL DNAJ HOMOLOG 2"/>
    <property type="match status" value="1"/>
</dbReference>
<keyword evidence="5" id="KW-0472">Membrane</keyword>
<gene>
    <name evidence="7" type="ORF">NADFUDRAFT_53253</name>
</gene>
<dbReference type="GO" id="GO:0001405">
    <property type="term" value="C:PAM complex, Tim23 associated import motor"/>
    <property type="evidence" value="ECO:0007669"/>
    <property type="project" value="EnsemblFungi"/>
</dbReference>
<sequence length="136" mass="15249">MVLPILIGTGIAVAAYTARVALRSYQRYKLLHPAGMASDGASSPHTVNTNFYMGGFAPKMSRQEAMLIMGITEIDLKKLQLNMGKRNGFEKDIEDLLKNKYRQLLKHNHPDKGGSSYIMVKVNEARDLLNKELLKK</sequence>
<dbReference type="GO" id="GO:0001671">
    <property type="term" value="F:ATPase activator activity"/>
    <property type="evidence" value="ECO:0007669"/>
    <property type="project" value="EnsemblFungi"/>
</dbReference>
<evidence type="ECO:0000256" key="1">
    <source>
        <dbReference type="ARBA" id="ARBA00004273"/>
    </source>
</evidence>
<keyword evidence="3" id="KW-0811">Translocation</keyword>
<name>A0A1E3PE65_9ASCO</name>
<protein>
    <recommendedName>
        <fullName evidence="9">J domain-containing protein</fullName>
    </recommendedName>
</protein>
<dbReference type="FunFam" id="1.10.287.110:FF:000001">
    <property type="entry name" value="Import inner membrane translocase subunit tim14"/>
    <property type="match status" value="1"/>
</dbReference>
<evidence type="ECO:0000313" key="8">
    <source>
        <dbReference type="Proteomes" id="UP000095009"/>
    </source>
</evidence>
<accession>A0A1E3PE65</accession>